<dbReference type="EMBL" id="SRLB01000045">
    <property type="protein sequence ID" value="TGD94248.1"/>
    <property type="molecule type" value="Genomic_DNA"/>
</dbReference>
<gene>
    <name evidence="2" type="ORF">EU555_32460</name>
</gene>
<sequence length="88" mass="9811">MRAALPWIVLGLALTAATAPVWGRWVAGFDPTLDELLTLRCGPDARRRGAVRAGRRHHARPEARRRDGKPPGLREAVGGQRVYGYMRR</sequence>
<proteinExistence type="predicted"/>
<feature type="compositionally biased region" description="Basic and acidic residues" evidence="1">
    <location>
        <begin position="60"/>
        <end position="69"/>
    </location>
</feature>
<comment type="caution">
    <text evidence="2">The sequence shown here is derived from an EMBL/GenBank/DDBJ whole genome shotgun (WGS) entry which is preliminary data.</text>
</comment>
<evidence type="ECO:0000313" key="3">
    <source>
        <dbReference type="Proteomes" id="UP000297535"/>
    </source>
</evidence>
<dbReference type="Proteomes" id="UP000297535">
    <property type="component" value="Unassembled WGS sequence"/>
</dbReference>
<protein>
    <submittedName>
        <fullName evidence="2">Uncharacterized protein</fullName>
    </submittedName>
</protein>
<evidence type="ECO:0000256" key="1">
    <source>
        <dbReference type="SAM" id="MobiDB-lite"/>
    </source>
</evidence>
<evidence type="ECO:0000313" key="2">
    <source>
        <dbReference type="EMBL" id="TGD94248.1"/>
    </source>
</evidence>
<feature type="region of interest" description="Disordered" evidence="1">
    <location>
        <begin position="48"/>
        <end position="76"/>
    </location>
</feature>
<dbReference type="AlphaFoldDB" id="A0A4Z0NFF1"/>
<feature type="compositionally biased region" description="Basic residues" evidence="1">
    <location>
        <begin position="48"/>
        <end position="59"/>
    </location>
</feature>
<name>A0A4Z0NFF1_9HYPH</name>
<organism evidence="2 3">
    <name type="scientific">Methylobacterium nonmethylotrophicum</name>
    <dbReference type="NCBI Taxonomy" id="1141884"/>
    <lineage>
        <taxon>Bacteria</taxon>
        <taxon>Pseudomonadati</taxon>
        <taxon>Pseudomonadota</taxon>
        <taxon>Alphaproteobacteria</taxon>
        <taxon>Hyphomicrobiales</taxon>
        <taxon>Methylobacteriaceae</taxon>
        <taxon>Methylobacterium</taxon>
    </lineage>
</organism>
<keyword evidence="3" id="KW-1185">Reference proteome</keyword>
<accession>A0A4Z0NFF1</accession>
<reference evidence="2 3" key="1">
    <citation type="submission" date="2019-04" db="EMBL/GenBank/DDBJ databases">
        <authorList>
            <person name="Feng G."/>
            <person name="Zhu H."/>
        </authorList>
    </citation>
    <scope>NUCLEOTIDE SEQUENCE [LARGE SCALE GENOMIC DNA]</scope>
    <source>
        <strain evidence="2 3">6HR-1</strain>
    </source>
</reference>
<dbReference type="OrthoDB" id="8020937at2"/>